<dbReference type="RefSeq" id="WP_069477224.1">
    <property type="nucleotide sequence ID" value="NZ_CP017111.1"/>
</dbReference>
<feature type="lipid moiety-binding region" description="S-diacylglycerol cysteine" evidence="7">
    <location>
        <position position="19"/>
    </location>
</feature>
<keyword evidence="3" id="KW-0472">Membrane</keyword>
<keyword evidence="9" id="KW-1185">Reference proteome</keyword>
<gene>
    <name evidence="8" type="ORF">SHALO_0486</name>
</gene>
<protein>
    <recommendedName>
        <fullName evidence="6">Lipoprotein</fullName>
    </recommendedName>
</protein>
<dbReference type="EMBL" id="CP017111">
    <property type="protein sequence ID" value="AOO64277.1"/>
    <property type="molecule type" value="Genomic_DNA"/>
</dbReference>
<comment type="subcellular location">
    <subcellularLocation>
        <location evidence="1">Membrane</location>
        <topology evidence="1">Lipid-anchor</topology>
    </subcellularLocation>
</comment>
<dbReference type="SUPFAM" id="SSF53850">
    <property type="entry name" value="Periplasmic binding protein-like II"/>
    <property type="match status" value="1"/>
</dbReference>
<accession>A0A1D7TH02</accession>
<dbReference type="PATRIC" id="fig|1193502.14.peg.497"/>
<dbReference type="InterPro" id="IPR004872">
    <property type="entry name" value="Lipoprotein_NlpA"/>
</dbReference>
<dbReference type="GO" id="GO:0016020">
    <property type="term" value="C:membrane"/>
    <property type="evidence" value="ECO:0007669"/>
    <property type="project" value="UniProtKB-SubCell"/>
</dbReference>
<evidence type="ECO:0000313" key="9">
    <source>
        <dbReference type="Proteomes" id="UP000094609"/>
    </source>
</evidence>
<keyword evidence="5 6" id="KW-0449">Lipoprotein</keyword>
<evidence type="ECO:0000256" key="3">
    <source>
        <dbReference type="ARBA" id="ARBA00023136"/>
    </source>
</evidence>
<dbReference type="PROSITE" id="PS51257">
    <property type="entry name" value="PROKAR_LIPOPROTEIN"/>
    <property type="match status" value="1"/>
</dbReference>
<dbReference type="PANTHER" id="PTHR30429">
    <property type="entry name" value="D-METHIONINE-BINDING LIPOPROTEIN METQ"/>
    <property type="match status" value="1"/>
</dbReference>
<dbReference type="AlphaFoldDB" id="A0A1D7TH02"/>
<dbReference type="STRING" id="1193502.SHALO_0486"/>
<sequence>MYKRLGVLLVGAVLAFSGCSGDKKGEDKAASKEDKSAKTIIVGATPVPHSEILEIAKPLLAKEGYTLEIKVFNDYVIPNKVTDSGEIDANFFQHTPYLKEFNKSQGTKLVSVGNIHIEPIGVYSKKIKALSELKEGDSVAIPNDPSNAGRALDVLVNAGLIKLKDAEHKTKLDIVENPKNLTFTELEAAQLPRVIEDFTIAVINTNYALPAGLNPSTDALALESANSPYANILVVKAGNENSDKTKALLKAVQSDEVKKFIVEKYKGAIVPAF</sequence>
<keyword evidence="2" id="KW-0732">Signal</keyword>
<dbReference type="PANTHER" id="PTHR30429:SF0">
    <property type="entry name" value="METHIONINE-BINDING LIPOPROTEIN METQ"/>
    <property type="match status" value="1"/>
</dbReference>
<proteinExistence type="inferred from homology"/>
<dbReference type="KEGG" id="shal:SHALO_0486"/>
<evidence type="ECO:0000313" key="8">
    <source>
        <dbReference type="EMBL" id="AOO64277.1"/>
    </source>
</evidence>
<dbReference type="PIRSF" id="PIRSF002854">
    <property type="entry name" value="MetQ"/>
    <property type="match status" value="1"/>
</dbReference>
<dbReference type="Proteomes" id="UP000094609">
    <property type="component" value="Chromosome"/>
</dbReference>
<organism evidence="8 9">
    <name type="scientific">Sulfurospirillum halorespirans DSM 13726</name>
    <dbReference type="NCBI Taxonomy" id="1193502"/>
    <lineage>
        <taxon>Bacteria</taxon>
        <taxon>Pseudomonadati</taxon>
        <taxon>Campylobacterota</taxon>
        <taxon>Epsilonproteobacteria</taxon>
        <taxon>Campylobacterales</taxon>
        <taxon>Sulfurospirillaceae</taxon>
        <taxon>Sulfurospirillum</taxon>
    </lineage>
</organism>
<name>A0A1D7TH02_9BACT</name>
<evidence type="ECO:0000256" key="2">
    <source>
        <dbReference type="ARBA" id="ARBA00022729"/>
    </source>
</evidence>
<evidence type="ECO:0000256" key="7">
    <source>
        <dbReference type="PIRSR" id="PIRSR002854-1"/>
    </source>
</evidence>
<dbReference type="NCBIfam" id="TIGR00363">
    <property type="entry name" value="MetQ/NlpA family lipoprotein"/>
    <property type="match status" value="1"/>
</dbReference>
<evidence type="ECO:0000256" key="4">
    <source>
        <dbReference type="ARBA" id="ARBA00023139"/>
    </source>
</evidence>
<evidence type="ECO:0000256" key="1">
    <source>
        <dbReference type="ARBA" id="ARBA00004635"/>
    </source>
</evidence>
<comment type="similarity">
    <text evidence="6">Belongs to the nlpA lipoprotein family.</text>
</comment>
<evidence type="ECO:0000256" key="5">
    <source>
        <dbReference type="ARBA" id="ARBA00023288"/>
    </source>
</evidence>
<dbReference type="Gene3D" id="3.40.190.10">
    <property type="entry name" value="Periplasmic binding protein-like II"/>
    <property type="match status" value="2"/>
</dbReference>
<evidence type="ECO:0000256" key="6">
    <source>
        <dbReference type="PIRNR" id="PIRNR002854"/>
    </source>
</evidence>
<dbReference type="CDD" id="cd13597">
    <property type="entry name" value="PBP2_lipoprotein_Tp32"/>
    <property type="match status" value="1"/>
</dbReference>
<reference evidence="9" key="1">
    <citation type="submission" date="2016-08" db="EMBL/GenBank/DDBJ databases">
        <title>Complete genome sequence of the organohalide-respiring Epsilonproteobacterium Sulfurospirillum halorespirans.</title>
        <authorList>
            <person name="Goris T."/>
            <person name="Zimmermann J."/>
            <person name="Schenz B."/>
            <person name="Lemos M."/>
            <person name="Hackermueller J."/>
            <person name="Diekert G."/>
        </authorList>
    </citation>
    <scope>NUCLEOTIDE SEQUENCE [LARGE SCALE GENOMIC DNA]</scope>
    <source>
        <strain>DSM 13726</strain>
        <strain evidence="9">PCE-M2</strain>
    </source>
</reference>
<keyword evidence="4" id="KW-0564">Palmitate</keyword>
<dbReference type="Pfam" id="PF03180">
    <property type="entry name" value="Lipoprotein_9"/>
    <property type="match status" value="1"/>
</dbReference>